<evidence type="ECO:0000256" key="4">
    <source>
        <dbReference type="ARBA" id="ARBA00023136"/>
    </source>
</evidence>
<feature type="transmembrane region" description="Helical" evidence="5">
    <location>
        <begin position="59"/>
        <end position="80"/>
    </location>
</feature>
<accession>A0A8S1EC77</accession>
<keyword evidence="4 5" id="KW-0472">Membrane</keyword>
<dbReference type="AlphaFoldDB" id="A0A8S1EC77"/>
<evidence type="ECO:0000256" key="3">
    <source>
        <dbReference type="ARBA" id="ARBA00022989"/>
    </source>
</evidence>
<dbReference type="Proteomes" id="UP000494206">
    <property type="component" value="Unassembled WGS sequence"/>
</dbReference>
<evidence type="ECO:0000256" key="5">
    <source>
        <dbReference type="SAM" id="Phobius"/>
    </source>
</evidence>
<feature type="transmembrane region" description="Helical" evidence="5">
    <location>
        <begin position="337"/>
        <end position="362"/>
    </location>
</feature>
<dbReference type="EMBL" id="CADEPM010000001">
    <property type="protein sequence ID" value="CAB3397279.1"/>
    <property type="molecule type" value="Genomic_DNA"/>
</dbReference>
<evidence type="ECO:0000259" key="6">
    <source>
        <dbReference type="PROSITE" id="PS50262"/>
    </source>
</evidence>
<feature type="domain" description="G-protein coupled receptors family 1 profile" evidence="6">
    <location>
        <begin position="38"/>
        <end position="361"/>
    </location>
</feature>
<keyword evidence="3 5" id="KW-1133">Transmembrane helix</keyword>
<feature type="transmembrane region" description="Helical" evidence="5">
    <location>
        <begin position="303"/>
        <end position="325"/>
    </location>
</feature>
<evidence type="ECO:0000256" key="1">
    <source>
        <dbReference type="ARBA" id="ARBA00004370"/>
    </source>
</evidence>
<dbReference type="InterPro" id="IPR017452">
    <property type="entry name" value="GPCR_Rhodpsn_7TM"/>
</dbReference>
<dbReference type="SUPFAM" id="SSF81321">
    <property type="entry name" value="Family A G protein-coupled receptor-like"/>
    <property type="match status" value="1"/>
</dbReference>
<evidence type="ECO:0000313" key="7">
    <source>
        <dbReference type="EMBL" id="CAB3397279.1"/>
    </source>
</evidence>
<gene>
    <name evidence="7" type="ORF">CBOVIS_LOCUS713</name>
</gene>
<evidence type="ECO:0000313" key="8">
    <source>
        <dbReference type="Proteomes" id="UP000494206"/>
    </source>
</evidence>
<name>A0A8S1EC77_9PELO</name>
<reference evidence="7 8" key="1">
    <citation type="submission" date="2020-04" db="EMBL/GenBank/DDBJ databases">
        <authorList>
            <person name="Laetsch R D."/>
            <person name="Stevens L."/>
            <person name="Kumar S."/>
            <person name="Blaxter L. M."/>
        </authorList>
    </citation>
    <scope>NUCLEOTIDE SEQUENCE [LARGE SCALE GENOMIC DNA]</scope>
</reference>
<feature type="transmembrane region" description="Helical" evidence="5">
    <location>
        <begin position="186"/>
        <end position="205"/>
    </location>
</feature>
<organism evidence="7 8">
    <name type="scientific">Caenorhabditis bovis</name>
    <dbReference type="NCBI Taxonomy" id="2654633"/>
    <lineage>
        <taxon>Eukaryota</taxon>
        <taxon>Metazoa</taxon>
        <taxon>Ecdysozoa</taxon>
        <taxon>Nematoda</taxon>
        <taxon>Chromadorea</taxon>
        <taxon>Rhabditida</taxon>
        <taxon>Rhabditina</taxon>
        <taxon>Rhabditomorpha</taxon>
        <taxon>Rhabditoidea</taxon>
        <taxon>Rhabditidae</taxon>
        <taxon>Peloderinae</taxon>
        <taxon>Caenorhabditis</taxon>
    </lineage>
</organism>
<dbReference type="PANTHER" id="PTHR46641">
    <property type="entry name" value="FMRFAMIDE RECEPTOR-RELATED"/>
    <property type="match status" value="1"/>
</dbReference>
<proteinExistence type="predicted"/>
<dbReference type="OrthoDB" id="5780272at2759"/>
<dbReference type="PROSITE" id="PS50262">
    <property type="entry name" value="G_PROTEIN_RECEP_F1_2"/>
    <property type="match status" value="1"/>
</dbReference>
<comment type="subcellular location">
    <subcellularLocation>
        <location evidence="1">Membrane</location>
    </subcellularLocation>
</comment>
<feature type="transmembrane region" description="Helical" evidence="5">
    <location>
        <begin position="100"/>
        <end position="124"/>
    </location>
</feature>
<evidence type="ECO:0000256" key="2">
    <source>
        <dbReference type="ARBA" id="ARBA00022692"/>
    </source>
</evidence>
<dbReference type="InterPro" id="IPR052954">
    <property type="entry name" value="GPCR-Ligand_Int"/>
</dbReference>
<comment type="caution">
    <text evidence="7">The sequence shown here is derived from an EMBL/GenBank/DDBJ whole genome shotgun (WGS) entry which is preliminary data.</text>
</comment>
<dbReference type="Gene3D" id="1.20.1070.10">
    <property type="entry name" value="Rhodopsin 7-helix transmembrane proteins"/>
    <property type="match status" value="1"/>
</dbReference>
<keyword evidence="8" id="KW-1185">Reference proteome</keyword>
<sequence length="397" mass="46051">MNGSGKVYLCDYMHSVEHPISLWLDGPCTCLAATFSALGTSYAIGFLRRAHLNKNMTAALYTLCIIDFMLMMTTILFLSIEANSILFAGKNVMFDKQIMILMLYGIRNSLAMSSTMLVIYITYIRYRVVKNPLRFASNYTARHGNVVTGKQSLVGQVSELSRNSIPPNPFEACMEHYSSAQKLRKYYRSFMIPVMVVILCFIFHLPSYFEFNFVVCYDISHKSNSMMLIPSELRFTPEYIKWKAMFTSITETIGPMLVISVLSLFTEYRIHMNVVSRRRLFESQRRSEDVRVTEQLKDKASKALAVFIVVKFLILTSLPTFIDIYELTVASSREFSYFMTILTRMSDFLVVLNSATNTLAYFGKNQFEKCFRWLERRIRRRIKRKQTTRILQISFAE</sequence>
<keyword evidence="2 5" id="KW-0812">Transmembrane</keyword>
<dbReference type="GO" id="GO:0016020">
    <property type="term" value="C:membrane"/>
    <property type="evidence" value="ECO:0007669"/>
    <property type="project" value="UniProtKB-SubCell"/>
</dbReference>
<feature type="transmembrane region" description="Helical" evidence="5">
    <location>
        <begin position="252"/>
        <end position="270"/>
    </location>
</feature>
<protein>
    <recommendedName>
        <fullName evidence="6">G-protein coupled receptors family 1 profile domain-containing protein</fullName>
    </recommendedName>
</protein>
<feature type="transmembrane region" description="Helical" evidence="5">
    <location>
        <begin position="20"/>
        <end position="47"/>
    </location>
</feature>
<dbReference type="PANTHER" id="PTHR46641:SF17">
    <property type="entry name" value="G-PROTEIN COUPLED RECEPTORS FAMILY 1 PROFILE DOMAIN-CONTAINING PROTEIN"/>
    <property type="match status" value="1"/>
</dbReference>